<dbReference type="PANTHER" id="PTHR32114">
    <property type="entry name" value="ABC TRANSPORTER ABCH.3"/>
    <property type="match status" value="1"/>
</dbReference>
<dbReference type="GO" id="GO:0016887">
    <property type="term" value="F:ATP hydrolysis activity"/>
    <property type="evidence" value="ECO:0007669"/>
    <property type="project" value="InterPro"/>
</dbReference>
<name>A0A0F8X832_9ZZZZ</name>
<reference evidence="3" key="1">
    <citation type="journal article" date="2015" name="Nature">
        <title>Complex archaea that bridge the gap between prokaryotes and eukaryotes.</title>
        <authorList>
            <person name="Spang A."/>
            <person name="Saw J.H."/>
            <person name="Jorgensen S.L."/>
            <person name="Zaremba-Niedzwiedzka K."/>
            <person name="Martijn J."/>
            <person name="Lind A.E."/>
            <person name="van Eijk R."/>
            <person name="Schleper C."/>
            <person name="Guy L."/>
            <person name="Ettema T.J."/>
        </authorList>
    </citation>
    <scope>NUCLEOTIDE SEQUENCE</scope>
</reference>
<gene>
    <name evidence="3" type="ORF">LCGC14_2978860</name>
</gene>
<feature type="domain" description="Rad50/SbcC-type AAA" evidence="2">
    <location>
        <begin position="6"/>
        <end position="217"/>
    </location>
</feature>
<sequence>MIPKHLRIKNFLSHDASEIDFSKFDVALILGTYDGEPDQSNGSGKSAIFESIAWALFGKSRHKKKNGVVKWDKRACEVEFEFWLDDDLYRVKRARDKTVDDSDVGFEHWVGTKFQDISCDTNTATDKKIVKTINVSYDVFVNSVYFKQNDISMFAESTPAKRKEIIKSLLRMDKWDKYQIKAKEKAKVLTIKIKEKSQYIVPIDKIKSDLEKCKSDINVLRKQIKNNNELYTKQNSNLINKKLDYQVTYNSNNVERLKALQREQSSVQKRLFGIKQLREKGDKDILHCTNQISFLQQKSNILKDKIAKAKSID</sequence>
<feature type="non-terminal residue" evidence="3">
    <location>
        <position position="313"/>
    </location>
</feature>
<dbReference type="EMBL" id="LAZR01060783">
    <property type="protein sequence ID" value="KKK64968.1"/>
    <property type="molecule type" value="Genomic_DNA"/>
</dbReference>
<dbReference type="AlphaFoldDB" id="A0A0F8X832"/>
<proteinExistence type="predicted"/>
<evidence type="ECO:0000259" key="2">
    <source>
        <dbReference type="Pfam" id="PF13476"/>
    </source>
</evidence>
<organism evidence="3">
    <name type="scientific">marine sediment metagenome</name>
    <dbReference type="NCBI Taxonomy" id="412755"/>
    <lineage>
        <taxon>unclassified sequences</taxon>
        <taxon>metagenomes</taxon>
        <taxon>ecological metagenomes</taxon>
    </lineage>
</organism>
<dbReference type="InterPro" id="IPR038729">
    <property type="entry name" value="Rad50/SbcC_AAA"/>
</dbReference>
<evidence type="ECO:0000256" key="1">
    <source>
        <dbReference type="SAM" id="Coils"/>
    </source>
</evidence>
<dbReference type="Pfam" id="PF13476">
    <property type="entry name" value="AAA_23"/>
    <property type="match status" value="1"/>
</dbReference>
<evidence type="ECO:0000313" key="3">
    <source>
        <dbReference type="EMBL" id="KKK64968.1"/>
    </source>
</evidence>
<dbReference type="PANTHER" id="PTHR32114:SF2">
    <property type="entry name" value="ABC TRANSPORTER ABCH.3"/>
    <property type="match status" value="1"/>
</dbReference>
<comment type="caution">
    <text evidence="3">The sequence shown here is derived from an EMBL/GenBank/DDBJ whole genome shotgun (WGS) entry which is preliminary data.</text>
</comment>
<accession>A0A0F8X832</accession>
<dbReference type="InterPro" id="IPR027417">
    <property type="entry name" value="P-loop_NTPase"/>
</dbReference>
<dbReference type="SUPFAM" id="SSF52540">
    <property type="entry name" value="P-loop containing nucleoside triphosphate hydrolases"/>
    <property type="match status" value="1"/>
</dbReference>
<feature type="coiled-coil region" evidence="1">
    <location>
        <begin position="203"/>
        <end position="241"/>
    </location>
</feature>
<dbReference type="GO" id="GO:0006302">
    <property type="term" value="P:double-strand break repair"/>
    <property type="evidence" value="ECO:0007669"/>
    <property type="project" value="InterPro"/>
</dbReference>
<dbReference type="Gene3D" id="3.40.50.300">
    <property type="entry name" value="P-loop containing nucleotide triphosphate hydrolases"/>
    <property type="match status" value="1"/>
</dbReference>
<keyword evidence="1" id="KW-0175">Coiled coil</keyword>
<protein>
    <recommendedName>
        <fullName evidence="2">Rad50/SbcC-type AAA domain-containing protein</fullName>
    </recommendedName>
</protein>